<keyword evidence="3" id="KW-1185">Reference proteome</keyword>
<comment type="caution">
    <text evidence="2">The sequence shown here is derived from an EMBL/GenBank/DDBJ whole genome shotgun (WGS) entry which is preliminary data.</text>
</comment>
<proteinExistence type="predicted"/>
<name>A0AAD4C755_BOLED</name>
<evidence type="ECO:0000259" key="1">
    <source>
        <dbReference type="PROSITE" id="PS50181"/>
    </source>
</evidence>
<protein>
    <recommendedName>
        <fullName evidence="1">F-box domain-containing protein</fullName>
    </recommendedName>
</protein>
<feature type="domain" description="F-box" evidence="1">
    <location>
        <begin position="7"/>
        <end position="53"/>
    </location>
</feature>
<organism evidence="2 3">
    <name type="scientific">Boletus edulis BED1</name>
    <dbReference type="NCBI Taxonomy" id="1328754"/>
    <lineage>
        <taxon>Eukaryota</taxon>
        <taxon>Fungi</taxon>
        <taxon>Dikarya</taxon>
        <taxon>Basidiomycota</taxon>
        <taxon>Agaricomycotina</taxon>
        <taxon>Agaricomycetes</taxon>
        <taxon>Agaricomycetidae</taxon>
        <taxon>Boletales</taxon>
        <taxon>Boletineae</taxon>
        <taxon>Boletaceae</taxon>
        <taxon>Boletoideae</taxon>
        <taxon>Boletus</taxon>
    </lineage>
</organism>
<reference evidence="2" key="2">
    <citation type="journal article" date="2020" name="Nat. Commun.">
        <title>Large-scale genome sequencing of mycorrhizal fungi provides insights into the early evolution of symbiotic traits.</title>
        <authorList>
            <person name="Miyauchi S."/>
            <person name="Kiss E."/>
            <person name="Kuo A."/>
            <person name="Drula E."/>
            <person name="Kohler A."/>
            <person name="Sanchez-Garcia M."/>
            <person name="Morin E."/>
            <person name="Andreopoulos B."/>
            <person name="Barry K.W."/>
            <person name="Bonito G."/>
            <person name="Buee M."/>
            <person name="Carver A."/>
            <person name="Chen C."/>
            <person name="Cichocki N."/>
            <person name="Clum A."/>
            <person name="Culley D."/>
            <person name="Crous P.W."/>
            <person name="Fauchery L."/>
            <person name="Girlanda M."/>
            <person name="Hayes R.D."/>
            <person name="Keri Z."/>
            <person name="LaButti K."/>
            <person name="Lipzen A."/>
            <person name="Lombard V."/>
            <person name="Magnuson J."/>
            <person name="Maillard F."/>
            <person name="Murat C."/>
            <person name="Nolan M."/>
            <person name="Ohm R.A."/>
            <person name="Pangilinan J."/>
            <person name="Pereira M.F."/>
            <person name="Perotto S."/>
            <person name="Peter M."/>
            <person name="Pfister S."/>
            <person name="Riley R."/>
            <person name="Sitrit Y."/>
            <person name="Stielow J.B."/>
            <person name="Szollosi G."/>
            <person name="Zifcakova L."/>
            <person name="Stursova M."/>
            <person name="Spatafora J.W."/>
            <person name="Tedersoo L."/>
            <person name="Vaario L.M."/>
            <person name="Yamada A."/>
            <person name="Yan M."/>
            <person name="Wang P."/>
            <person name="Xu J."/>
            <person name="Bruns T."/>
            <person name="Baldrian P."/>
            <person name="Vilgalys R."/>
            <person name="Dunand C."/>
            <person name="Henrissat B."/>
            <person name="Grigoriev I.V."/>
            <person name="Hibbett D."/>
            <person name="Nagy L.G."/>
            <person name="Martin F.M."/>
        </authorList>
    </citation>
    <scope>NUCLEOTIDE SEQUENCE</scope>
    <source>
        <strain evidence="2">BED1</strain>
    </source>
</reference>
<dbReference type="EMBL" id="WHUW01000003">
    <property type="protein sequence ID" value="KAF8449465.1"/>
    <property type="molecule type" value="Genomic_DNA"/>
</dbReference>
<accession>A0AAD4C755</accession>
<dbReference type="Proteomes" id="UP001194468">
    <property type="component" value="Unassembled WGS sequence"/>
</dbReference>
<evidence type="ECO:0000313" key="3">
    <source>
        <dbReference type="Proteomes" id="UP001194468"/>
    </source>
</evidence>
<dbReference type="AlphaFoldDB" id="A0AAD4C755"/>
<dbReference type="PROSITE" id="PS50181">
    <property type="entry name" value="FBOX"/>
    <property type="match status" value="1"/>
</dbReference>
<sequence>MSPNLITHTLNQLLLDVLHVVFYYIDIPDILRVRRVSRYLNKATRYRNVWVDAYHTAEFPRPPGPFLSQSVHDLENILITSFRVSQNLQRYCSGTAQRAVYIFKLREIRNTGINLHVNLIFGRFLLIASKEEIRCYDLNLDESDPNSGGSIIYRTTGRIMRSFHCVSAVDVEGRRFACAVLNEATQTTRRMSIYFLNVGKQSDITMDPVYRSPEYSTFDVQFVDLGPRVIVIQGRLGPNLDTDWRFIVLDVLTRTELLIPPLTHATWQAAEMPERRLVREGTLFKGISTSTHLVLARSFYTEAAGWSTFFQAFTLPTSHIRCSPPTSVPLSPSHHAVIPGINVRLFGSLLLHDAVLDASTQDVLIAIRIHTFESSRPRVSISQHGILRLSTTHATRGQEVGTIAFQLLGPFSHSQMLFVHPSFNGVGRLFYLSSDRVIAALEYGIYAGGGSNGDHEHGAKVVDYPSLLQFPTPRSLMDYDPYSGRICLRYAIGNNCTFEIFDFST</sequence>
<evidence type="ECO:0000313" key="2">
    <source>
        <dbReference type="EMBL" id="KAF8449465.1"/>
    </source>
</evidence>
<reference evidence="2" key="1">
    <citation type="submission" date="2019-10" db="EMBL/GenBank/DDBJ databases">
        <authorList>
            <consortium name="DOE Joint Genome Institute"/>
            <person name="Kuo A."/>
            <person name="Miyauchi S."/>
            <person name="Kiss E."/>
            <person name="Drula E."/>
            <person name="Kohler A."/>
            <person name="Sanchez-Garcia M."/>
            <person name="Andreopoulos B."/>
            <person name="Barry K.W."/>
            <person name="Bonito G."/>
            <person name="Buee M."/>
            <person name="Carver A."/>
            <person name="Chen C."/>
            <person name="Cichocki N."/>
            <person name="Clum A."/>
            <person name="Culley D."/>
            <person name="Crous P.W."/>
            <person name="Fauchery L."/>
            <person name="Girlanda M."/>
            <person name="Hayes R."/>
            <person name="Keri Z."/>
            <person name="LaButti K."/>
            <person name="Lipzen A."/>
            <person name="Lombard V."/>
            <person name="Magnuson J."/>
            <person name="Maillard F."/>
            <person name="Morin E."/>
            <person name="Murat C."/>
            <person name="Nolan M."/>
            <person name="Ohm R."/>
            <person name="Pangilinan J."/>
            <person name="Pereira M."/>
            <person name="Perotto S."/>
            <person name="Peter M."/>
            <person name="Riley R."/>
            <person name="Sitrit Y."/>
            <person name="Stielow B."/>
            <person name="Szollosi G."/>
            <person name="Zifcakova L."/>
            <person name="Stursova M."/>
            <person name="Spatafora J.W."/>
            <person name="Tedersoo L."/>
            <person name="Vaario L.-M."/>
            <person name="Yamada A."/>
            <person name="Yan M."/>
            <person name="Wang P."/>
            <person name="Xu J."/>
            <person name="Bruns T."/>
            <person name="Baldrian P."/>
            <person name="Vilgalys R."/>
            <person name="Henrissat B."/>
            <person name="Grigoriev I.V."/>
            <person name="Hibbett D."/>
            <person name="Nagy L.G."/>
            <person name="Martin F.M."/>
        </authorList>
    </citation>
    <scope>NUCLEOTIDE SEQUENCE</scope>
    <source>
        <strain evidence="2">BED1</strain>
    </source>
</reference>
<dbReference type="InterPro" id="IPR001810">
    <property type="entry name" value="F-box_dom"/>
</dbReference>
<gene>
    <name evidence="2" type="ORF">L210DRAFT_3641059</name>
</gene>
<dbReference type="InterPro" id="IPR036047">
    <property type="entry name" value="F-box-like_dom_sf"/>
</dbReference>
<dbReference type="SUPFAM" id="SSF81383">
    <property type="entry name" value="F-box domain"/>
    <property type="match status" value="1"/>
</dbReference>